<evidence type="ECO:0000256" key="1">
    <source>
        <dbReference type="ARBA" id="ARBA00022441"/>
    </source>
</evidence>
<evidence type="ECO:0000313" key="5">
    <source>
        <dbReference type="Proteomes" id="UP000048908"/>
    </source>
</evidence>
<keyword evidence="5" id="KW-1185">Reference proteome</keyword>
<keyword evidence="4" id="KW-0413">Isomerase</keyword>
<keyword evidence="1" id="KW-0880">Kelch repeat</keyword>
<dbReference type="PANTHER" id="PTHR46407:SF3">
    <property type="entry name" value="OS02G0208700 PROTEIN"/>
    <property type="match status" value="1"/>
</dbReference>
<keyword evidence="3" id="KW-0732">Signal</keyword>
<feature type="signal peptide" evidence="3">
    <location>
        <begin position="1"/>
        <end position="24"/>
    </location>
</feature>
<gene>
    <name evidence="4" type="primary">nanM</name>
    <name evidence="4" type="ORF">JAN5088_02325</name>
</gene>
<dbReference type="InterPro" id="IPR056734">
    <property type="entry name" value="NANM"/>
</dbReference>
<keyword evidence="2" id="KW-0677">Repeat</keyword>
<dbReference type="SUPFAM" id="SSF50965">
    <property type="entry name" value="Galactose oxidase, central domain"/>
    <property type="match status" value="1"/>
</dbReference>
<dbReference type="NCBIfam" id="TIGR03547">
    <property type="entry name" value="muta_rot_YjhT"/>
    <property type="match status" value="1"/>
</dbReference>
<evidence type="ECO:0000256" key="2">
    <source>
        <dbReference type="ARBA" id="ARBA00022737"/>
    </source>
</evidence>
<dbReference type="InterPro" id="IPR044595">
    <property type="entry name" value="KMD1-4"/>
</dbReference>
<dbReference type="Pfam" id="PF24996">
    <property type="entry name" value="NANM"/>
    <property type="match status" value="1"/>
</dbReference>
<name>A0A0M6XTG7_9RHOB</name>
<evidence type="ECO:0000256" key="3">
    <source>
        <dbReference type="SAM" id="SignalP"/>
    </source>
</evidence>
<dbReference type="Gene3D" id="2.120.10.80">
    <property type="entry name" value="Kelch-type beta propeller"/>
    <property type="match status" value="2"/>
</dbReference>
<dbReference type="EMBL" id="CXPG01000020">
    <property type="protein sequence ID" value="CTQ33543.1"/>
    <property type="molecule type" value="Genomic_DNA"/>
</dbReference>
<proteinExistence type="predicted"/>
<dbReference type="GO" id="GO:0016853">
    <property type="term" value="F:isomerase activity"/>
    <property type="evidence" value="ECO:0007669"/>
    <property type="project" value="UniProtKB-KW"/>
</dbReference>
<dbReference type="GO" id="GO:2000762">
    <property type="term" value="P:regulation of phenylpropanoid metabolic process"/>
    <property type="evidence" value="ECO:0007669"/>
    <property type="project" value="InterPro"/>
</dbReference>
<evidence type="ECO:0000313" key="4">
    <source>
        <dbReference type="EMBL" id="CTQ33543.1"/>
    </source>
</evidence>
<organism evidence="4 5">
    <name type="scientific">Jannaschia rubra</name>
    <dbReference type="NCBI Taxonomy" id="282197"/>
    <lineage>
        <taxon>Bacteria</taxon>
        <taxon>Pseudomonadati</taxon>
        <taxon>Pseudomonadota</taxon>
        <taxon>Alphaproteobacteria</taxon>
        <taxon>Rhodobacterales</taxon>
        <taxon>Roseobacteraceae</taxon>
        <taxon>Jannaschia</taxon>
    </lineage>
</organism>
<protein>
    <submittedName>
        <fullName evidence="4">N-acetylneuraminate epimerase</fullName>
        <ecNumber evidence="4">5.1.3.24</ecNumber>
    </submittedName>
</protein>
<dbReference type="InterPro" id="IPR011043">
    <property type="entry name" value="Gal_Oxase/kelch_b-propeller"/>
</dbReference>
<dbReference type="InterPro" id="IPR015915">
    <property type="entry name" value="Kelch-typ_b-propeller"/>
</dbReference>
<dbReference type="NCBIfam" id="NF010730">
    <property type="entry name" value="PRK14131.1"/>
    <property type="match status" value="1"/>
</dbReference>
<dbReference type="InterPro" id="IPR019936">
    <property type="entry name" value="NanM_proteobact"/>
</dbReference>
<dbReference type="AlphaFoldDB" id="A0A0M6XTG7"/>
<accession>A0A0M6XTG7</accession>
<dbReference type="Proteomes" id="UP000048908">
    <property type="component" value="Unassembled WGS sequence"/>
</dbReference>
<dbReference type="RefSeq" id="WP_055682941.1">
    <property type="nucleotide sequence ID" value="NZ_CXPG01000020.1"/>
</dbReference>
<feature type="chain" id="PRO_5005807421" evidence="3">
    <location>
        <begin position="25"/>
        <end position="385"/>
    </location>
</feature>
<reference evidence="4 5" key="1">
    <citation type="submission" date="2015-07" db="EMBL/GenBank/DDBJ databases">
        <authorList>
            <person name="Noorani M."/>
        </authorList>
    </citation>
    <scope>NUCLEOTIDE SEQUENCE [LARGE SCALE GENOMIC DNA]</scope>
    <source>
        <strain evidence="4 5">CECT 5088</strain>
    </source>
</reference>
<dbReference type="OrthoDB" id="198899at2"/>
<sequence>MTKSIPLSAALALAVVVTATAATAEDWPDLPEGVKNGIGVRVDDTIYVGLGSAGTALYALDLNDRAAGWTERADFTGPAPSQPAATVVDGAIYVFGGSGKATEDAASPIVFDTVWRYDPDADAWSALDTTTPAGLLGAGAVTLDDGRIAVFGGYNKELFDTYLADITSIDKDTDPDAWNAVVDAYMGMEPTDYRWNDLILTYDPAANEWGDLGRDPSDPNTGAAIVATGPQTFTLVNGEIKPGLRTDAVRTVSIDGDTADWADDAPIPAPEGSDVQEGLAGAYAGATDAGLLVAGGANFQGARAAADAGRWYAHDGLDKHWAGEVFLLEDGTWSQPGELPEGLAYGASFAVDGGLLIVGGEDGERAARTDVFLIAAEDGTITVTD</sequence>
<dbReference type="GO" id="GO:0080037">
    <property type="term" value="P:negative regulation of cytokinin-activated signaling pathway"/>
    <property type="evidence" value="ECO:0007669"/>
    <property type="project" value="InterPro"/>
</dbReference>
<dbReference type="EC" id="5.1.3.24" evidence="4"/>
<dbReference type="STRING" id="282197.SAMN04488517_102372"/>
<dbReference type="PANTHER" id="PTHR46407">
    <property type="entry name" value="OS02G0208700 PROTEIN"/>
    <property type="match status" value="1"/>
</dbReference>